<feature type="transmembrane region" description="Helical" evidence="7">
    <location>
        <begin position="236"/>
        <end position="255"/>
    </location>
</feature>
<name>A0ABV2DFU9_9HYPH</name>
<comment type="caution">
    <text evidence="9">The sequence shown here is derived from an EMBL/GenBank/DDBJ whole genome shotgun (WGS) entry which is preliminary data.</text>
</comment>
<dbReference type="InterPro" id="IPR000515">
    <property type="entry name" value="MetI-like"/>
</dbReference>
<comment type="subcellular location">
    <subcellularLocation>
        <location evidence="1 7">Cell membrane</location>
        <topology evidence="1 7">Multi-pass membrane protein</topology>
    </subcellularLocation>
</comment>
<keyword evidence="6 7" id="KW-0472">Membrane</keyword>
<dbReference type="PANTHER" id="PTHR30151:SF0">
    <property type="entry name" value="ABC TRANSPORTER PERMEASE PROTEIN MJ0413-RELATED"/>
    <property type="match status" value="1"/>
</dbReference>
<dbReference type="EMBL" id="JBEWSZ010000001">
    <property type="protein sequence ID" value="MET2828920.1"/>
    <property type="molecule type" value="Genomic_DNA"/>
</dbReference>
<dbReference type="Gene3D" id="1.10.3720.10">
    <property type="entry name" value="MetI-like"/>
    <property type="match status" value="1"/>
</dbReference>
<evidence type="ECO:0000256" key="4">
    <source>
        <dbReference type="ARBA" id="ARBA00022692"/>
    </source>
</evidence>
<dbReference type="RefSeq" id="WP_354460894.1">
    <property type="nucleotide sequence ID" value="NZ_JBEWSZ010000001.1"/>
</dbReference>
<evidence type="ECO:0000256" key="2">
    <source>
        <dbReference type="ARBA" id="ARBA00022448"/>
    </source>
</evidence>
<dbReference type="SUPFAM" id="SSF161098">
    <property type="entry name" value="MetI-like"/>
    <property type="match status" value="1"/>
</dbReference>
<dbReference type="PROSITE" id="PS50928">
    <property type="entry name" value="ABC_TM1"/>
    <property type="match status" value="1"/>
</dbReference>
<organism evidence="9 10">
    <name type="scientific">Mesorhizobium shangrilense</name>
    <dbReference type="NCBI Taxonomy" id="460060"/>
    <lineage>
        <taxon>Bacteria</taxon>
        <taxon>Pseudomonadati</taxon>
        <taxon>Pseudomonadota</taxon>
        <taxon>Alphaproteobacteria</taxon>
        <taxon>Hyphomicrobiales</taxon>
        <taxon>Phyllobacteriaceae</taxon>
        <taxon>Mesorhizobium</taxon>
    </lineage>
</organism>
<evidence type="ECO:0000313" key="9">
    <source>
        <dbReference type="EMBL" id="MET2828920.1"/>
    </source>
</evidence>
<dbReference type="InterPro" id="IPR035906">
    <property type="entry name" value="MetI-like_sf"/>
</dbReference>
<keyword evidence="5 7" id="KW-1133">Transmembrane helix</keyword>
<evidence type="ECO:0000256" key="6">
    <source>
        <dbReference type="ARBA" id="ARBA00023136"/>
    </source>
</evidence>
<comment type="similarity">
    <text evidence="7">Belongs to the binding-protein-dependent transport system permease family.</text>
</comment>
<feature type="transmembrane region" description="Helical" evidence="7">
    <location>
        <begin position="76"/>
        <end position="99"/>
    </location>
</feature>
<gene>
    <name evidence="9" type="ORF">ABVQ20_18230</name>
</gene>
<feature type="transmembrane region" description="Helical" evidence="7">
    <location>
        <begin position="119"/>
        <end position="137"/>
    </location>
</feature>
<dbReference type="Pfam" id="PF00528">
    <property type="entry name" value="BPD_transp_1"/>
    <property type="match status" value="1"/>
</dbReference>
<evidence type="ECO:0000256" key="1">
    <source>
        <dbReference type="ARBA" id="ARBA00004651"/>
    </source>
</evidence>
<feature type="domain" description="ABC transmembrane type-1" evidence="8">
    <location>
        <begin position="75"/>
        <end position="255"/>
    </location>
</feature>
<evidence type="ECO:0000256" key="7">
    <source>
        <dbReference type="RuleBase" id="RU363032"/>
    </source>
</evidence>
<evidence type="ECO:0000256" key="5">
    <source>
        <dbReference type="ARBA" id="ARBA00022989"/>
    </source>
</evidence>
<dbReference type="Proteomes" id="UP001548832">
    <property type="component" value="Unassembled WGS sequence"/>
</dbReference>
<evidence type="ECO:0000259" key="8">
    <source>
        <dbReference type="PROSITE" id="PS50928"/>
    </source>
</evidence>
<accession>A0ABV2DFU9</accession>
<keyword evidence="4 7" id="KW-0812">Transmembrane</keyword>
<feature type="transmembrane region" description="Helical" evidence="7">
    <location>
        <begin position="205"/>
        <end position="224"/>
    </location>
</feature>
<keyword evidence="3" id="KW-1003">Cell membrane</keyword>
<evidence type="ECO:0000256" key="3">
    <source>
        <dbReference type="ARBA" id="ARBA00022475"/>
    </source>
</evidence>
<feature type="transmembrane region" description="Helical" evidence="7">
    <location>
        <begin position="21"/>
        <end position="43"/>
    </location>
</feature>
<evidence type="ECO:0000313" key="10">
    <source>
        <dbReference type="Proteomes" id="UP001548832"/>
    </source>
</evidence>
<keyword evidence="2 7" id="KW-0813">Transport</keyword>
<protein>
    <submittedName>
        <fullName evidence="9">ABC transporter permease</fullName>
    </submittedName>
</protein>
<dbReference type="PANTHER" id="PTHR30151">
    <property type="entry name" value="ALKANE SULFONATE ABC TRANSPORTER-RELATED, MEMBRANE SUBUNIT"/>
    <property type="match status" value="1"/>
</dbReference>
<keyword evidence="10" id="KW-1185">Reference proteome</keyword>
<reference evidence="9 10" key="1">
    <citation type="submission" date="2024-06" db="EMBL/GenBank/DDBJ databases">
        <authorList>
            <person name="Kim D.-U."/>
        </authorList>
    </citation>
    <scope>NUCLEOTIDE SEQUENCE [LARGE SCALE GENOMIC DNA]</scope>
    <source>
        <strain evidence="9 10">KACC15460</strain>
    </source>
</reference>
<proteinExistence type="inferred from homology"/>
<sequence>MTGAALLVNRILTPRRSISRGITLGAGAMVSGGILLGWCIATYGGLTDPLFLPAPHRVVMAFWHSLLDGSLLRNTWASLLVINVGFLLSSIVAVPLGILMGSFRVVSAALEPIVNFMRYLPVTSMIPLLILWIGIGFEEKVAVIFIGTFFQQIVMISDVSARVPAELFNASYTLGATRWQVVTRMLLPATMPGVMDTLRVTMGWAWTYLVIAELVASSSGLGYMSMQAMRGLHAEYIFVGILVIGMLGLATDQIFKWIKIVCLPWAEQR</sequence>
<dbReference type="CDD" id="cd06261">
    <property type="entry name" value="TM_PBP2"/>
    <property type="match status" value="1"/>
</dbReference>